<reference evidence="1 3" key="1">
    <citation type="journal article" date="2016" name="Front. Microbiol.">
        <title>High-Level Heat Resistance of Spores of Bacillus amyloliquefaciens and Bacillus licheniformis Results from the Presence of a spoVA Operon in a Tn1546 Transposon.</title>
        <authorList>
            <person name="Berendsen E.M."/>
            <person name="Koning R.A."/>
            <person name="Boekhorst J."/>
            <person name="de Jong A."/>
            <person name="Kuipers O.P."/>
            <person name="Wells-Bennik M.H."/>
        </authorList>
    </citation>
    <scope>NUCLEOTIDE SEQUENCE [LARGE SCALE GENOMIC DNA]</scope>
    <source>
        <strain evidence="1 3">B4121</strain>
    </source>
</reference>
<dbReference type="EMBL" id="NILF01000022">
    <property type="protein sequence ID" value="TWL41858.1"/>
    <property type="molecule type" value="Genomic_DNA"/>
</dbReference>
<dbReference type="EMBL" id="LKPO01000021">
    <property type="protein sequence ID" value="OLF89889.1"/>
    <property type="molecule type" value="Genomic_DNA"/>
</dbReference>
<dbReference type="Proteomes" id="UP000185604">
    <property type="component" value="Unassembled WGS sequence"/>
</dbReference>
<evidence type="ECO:0000313" key="4">
    <source>
        <dbReference type="Proteomes" id="UP000429980"/>
    </source>
</evidence>
<evidence type="ECO:0000313" key="1">
    <source>
        <dbReference type="EMBL" id="OLF89889.1"/>
    </source>
</evidence>
<reference evidence="2 4" key="2">
    <citation type="submission" date="2019-06" db="EMBL/GenBank/DDBJ databases">
        <title>Genome sequence analysis of &gt;100 Bacillus licheniformis strains suggests intrinsic resistance to this species.</title>
        <authorList>
            <person name="Wels M."/>
            <person name="Siezen R.J."/>
            <person name="Johansen E."/>
            <person name="Stuer-Lauridsen B."/>
            <person name="Bjerre K."/>
            <person name="Nielsen B.K.K."/>
        </authorList>
    </citation>
    <scope>NUCLEOTIDE SEQUENCE [LARGE SCALE GENOMIC DNA]</scope>
    <source>
        <strain evidence="2 4">BAC-15381</strain>
    </source>
</reference>
<organism evidence="1 3">
    <name type="scientific">Bacillus paralicheniformis</name>
    <dbReference type="NCBI Taxonomy" id="1648923"/>
    <lineage>
        <taxon>Bacteria</taxon>
        <taxon>Bacillati</taxon>
        <taxon>Bacillota</taxon>
        <taxon>Bacilli</taxon>
        <taxon>Bacillales</taxon>
        <taxon>Bacillaceae</taxon>
        <taxon>Bacillus</taxon>
    </lineage>
</organism>
<keyword evidence="4" id="KW-1185">Reference proteome</keyword>
<sequence>MYKFEQITIWQVESAGEYCEANKKTACPVNLKKVAGQALFI</sequence>
<accession>A0A6I7UEP3</accession>
<proteinExistence type="predicted"/>
<name>A0A6I7UEP3_9BACI</name>
<evidence type="ECO:0000313" key="3">
    <source>
        <dbReference type="Proteomes" id="UP000185604"/>
    </source>
</evidence>
<comment type="caution">
    <text evidence="1">The sequence shown here is derived from an EMBL/GenBank/DDBJ whole genome shotgun (WGS) entry which is preliminary data.</text>
</comment>
<evidence type="ECO:0000313" key="2">
    <source>
        <dbReference type="EMBL" id="TWL41858.1"/>
    </source>
</evidence>
<dbReference type="AlphaFoldDB" id="A0A6I7UEP3"/>
<protein>
    <submittedName>
        <fullName evidence="1">Uncharacterized protein</fullName>
    </submittedName>
</protein>
<gene>
    <name evidence="1" type="ORF">B4121_3164</name>
    <name evidence="2" type="ORF">CHCC15381_4027</name>
</gene>
<dbReference type="Proteomes" id="UP000429980">
    <property type="component" value="Unassembled WGS sequence"/>
</dbReference>